<sequence length="143" mass="16853">MAKDIYHHAVKNALIKDGWRILADSYFLQYEDAQLYADLLAEKTLLAEQNNRTIVVEIKSFINPSPMRDFELALGQYIVYRDILDLSEKHYAIYLAVKDTVFESFFQRKSVKAIVKRHQVEFIVFNNEQEEIVSWISSQDMEK</sequence>
<name>A0A1B7VXH5_APHFL</name>
<dbReference type="SUPFAM" id="SSF52980">
    <property type="entry name" value="Restriction endonuclease-like"/>
    <property type="match status" value="1"/>
</dbReference>
<evidence type="ECO:0000313" key="1">
    <source>
        <dbReference type="EMBL" id="OBQ25655.1"/>
    </source>
</evidence>
<dbReference type="InterPro" id="IPR011856">
    <property type="entry name" value="tRNA_endonuc-like_dom_sf"/>
</dbReference>
<dbReference type="Pfam" id="PF08814">
    <property type="entry name" value="XisH"/>
    <property type="match status" value="1"/>
</dbReference>
<dbReference type="PATRIC" id="fig|1710894.3.peg.3692"/>
<organism evidence="1 2">
    <name type="scientific">Aphanizomenon flos-aquae LD13</name>
    <dbReference type="NCBI Taxonomy" id="1710894"/>
    <lineage>
        <taxon>Bacteria</taxon>
        <taxon>Bacillati</taxon>
        <taxon>Cyanobacteriota</taxon>
        <taxon>Cyanophyceae</taxon>
        <taxon>Nostocales</taxon>
        <taxon>Aphanizomenonaceae</taxon>
        <taxon>Aphanizomenon</taxon>
    </lineage>
</organism>
<dbReference type="InterPro" id="IPR011335">
    <property type="entry name" value="Restrct_endonuc-II-like"/>
</dbReference>
<dbReference type="Gene3D" id="3.40.1350.10">
    <property type="match status" value="1"/>
</dbReference>
<dbReference type="EMBL" id="LJOY01000024">
    <property type="protein sequence ID" value="OBQ25655.1"/>
    <property type="molecule type" value="Genomic_DNA"/>
</dbReference>
<dbReference type="GO" id="GO:0003676">
    <property type="term" value="F:nucleic acid binding"/>
    <property type="evidence" value="ECO:0007669"/>
    <property type="project" value="InterPro"/>
</dbReference>
<dbReference type="CDD" id="cd22366">
    <property type="entry name" value="XisH-like"/>
    <property type="match status" value="1"/>
</dbReference>
<comment type="caution">
    <text evidence="1">The sequence shown here is derived from an EMBL/GenBank/DDBJ whole genome shotgun (WGS) entry which is preliminary data.</text>
</comment>
<dbReference type="AlphaFoldDB" id="A0A1B7VXH5"/>
<dbReference type="InterPro" id="IPR014919">
    <property type="entry name" value="XisH"/>
</dbReference>
<dbReference type="STRING" id="1803587.GCA_001593825_03814"/>
<protein>
    <submittedName>
        <fullName evidence="1">XisH protein</fullName>
    </submittedName>
</protein>
<proteinExistence type="predicted"/>
<reference evidence="1 2" key="1">
    <citation type="submission" date="2015-09" db="EMBL/GenBank/DDBJ databases">
        <title>Whole genome shotgun sequence assembly of Aphanizomenon flos-aquae UKL13.</title>
        <authorList>
            <person name="Driscoll C."/>
        </authorList>
    </citation>
    <scope>NUCLEOTIDE SEQUENCE [LARGE SCALE GENOMIC DNA]</scope>
    <source>
        <strain evidence="1">MDT13</strain>
    </source>
</reference>
<gene>
    <name evidence="1" type="ORF">AN481_08905</name>
</gene>
<dbReference type="Proteomes" id="UP000092382">
    <property type="component" value="Unassembled WGS sequence"/>
</dbReference>
<accession>A0A1B7VXH5</accession>
<evidence type="ECO:0000313" key="2">
    <source>
        <dbReference type="Proteomes" id="UP000092382"/>
    </source>
</evidence>